<gene>
    <name evidence="9" type="ORF">COO91_07991</name>
</gene>
<dbReference type="Proteomes" id="UP000232003">
    <property type="component" value="Chromosome"/>
</dbReference>
<dbReference type="PANTHER" id="PTHR33653:SF1">
    <property type="entry name" value="RIBONUCLEASE VAPC2"/>
    <property type="match status" value="1"/>
</dbReference>
<evidence type="ECO:0000256" key="7">
    <source>
        <dbReference type="ARBA" id="ARBA00038093"/>
    </source>
</evidence>
<evidence type="ECO:0000256" key="1">
    <source>
        <dbReference type="ARBA" id="ARBA00001946"/>
    </source>
</evidence>
<sequence>MRLPCNGRSLLIRERLQSTNVEEIAVCSVVKAELFYGAMRSNNPTRTLARQQEFLKLFVSLPFDDSTALVYGRIRAELLASGTPIGPNDFQIAAIALTHNLTLVTHNTREFSRVSGLAIEDWEQGRMALR</sequence>
<dbReference type="InterPro" id="IPR029060">
    <property type="entry name" value="PIN-like_dom_sf"/>
</dbReference>
<dbReference type="GO" id="GO:0004518">
    <property type="term" value="F:nuclease activity"/>
    <property type="evidence" value="ECO:0007669"/>
    <property type="project" value="UniProtKB-KW"/>
</dbReference>
<dbReference type="OrthoDB" id="9796690at2"/>
<keyword evidence="10" id="KW-1185">Reference proteome</keyword>
<evidence type="ECO:0000313" key="10">
    <source>
        <dbReference type="Proteomes" id="UP000232003"/>
    </source>
</evidence>
<keyword evidence="2" id="KW-1277">Toxin-antitoxin system</keyword>
<dbReference type="GO" id="GO:0016787">
    <property type="term" value="F:hydrolase activity"/>
    <property type="evidence" value="ECO:0007669"/>
    <property type="project" value="UniProtKB-KW"/>
</dbReference>
<accession>A0A2K8T2R4</accession>
<evidence type="ECO:0000256" key="6">
    <source>
        <dbReference type="ARBA" id="ARBA00022842"/>
    </source>
</evidence>
<evidence type="ECO:0000256" key="3">
    <source>
        <dbReference type="ARBA" id="ARBA00022722"/>
    </source>
</evidence>
<comment type="similarity">
    <text evidence="7">Belongs to the PINc/VapC protein family.</text>
</comment>
<dbReference type="InterPro" id="IPR002716">
    <property type="entry name" value="PIN_dom"/>
</dbReference>
<dbReference type="CDD" id="cd09881">
    <property type="entry name" value="PIN_VapC4-5_FitB-like"/>
    <property type="match status" value="1"/>
</dbReference>
<keyword evidence="3" id="KW-0540">Nuclease</keyword>
<dbReference type="InterPro" id="IPR050556">
    <property type="entry name" value="Type_II_TA_system_RNase"/>
</dbReference>
<dbReference type="KEGG" id="nfl:COO91_07991"/>
<dbReference type="PANTHER" id="PTHR33653">
    <property type="entry name" value="RIBONUCLEASE VAPC2"/>
    <property type="match status" value="1"/>
</dbReference>
<reference evidence="9 10" key="1">
    <citation type="submission" date="2017-11" db="EMBL/GenBank/DDBJ databases">
        <title>Complete genome of a free-living desiccation-tolerant cyanobacterium and its photosynthetic adaptation to extreme terrestrial habitat.</title>
        <authorList>
            <person name="Shang J."/>
        </authorList>
    </citation>
    <scope>NUCLEOTIDE SEQUENCE [LARGE SCALE GENOMIC DNA]</scope>
    <source>
        <strain evidence="9 10">CCNUN1</strain>
    </source>
</reference>
<dbReference type="SUPFAM" id="SSF88723">
    <property type="entry name" value="PIN domain-like"/>
    <property type="match status" value="1"/>
</dbReference>
<proteinExistence type="inferred from homology"/>
<comment type="cofactor">
    <cofactor evidence="1">
        <name>Mg(2+)</name>
        <dbReference type="ChEBI" id="CHEBI:18420"/>
    </cofactor>
</comment>
<keyword evidence="4" id="KW-0479">Metal-binding</keyword>
<dbReference type="RefSeq" id="WP_100902129.1">
    <property type="nucleotide sequence ID" value="NZ_CAWNNC010000001.1"/>
</dbReference>
<evidence type="ECO:0000313" key="9">
    <source>
        <dbReference type="EMBL" id="AUB41900.1"/>
    </source>
</evidence>
<evidence type="ECO:0000256" key="4">
    <source>
        <dbReference type="ARBA" id="ARBA00022723"/>
    </source>
</evidence>
<keyword evidence="5" id="KW-0378">Hydrolase</keyword>
<evidence type="ECO:0000256" key="5">
    <source>
        <dbReference type="ARBA" id="ARBA00022801"/>
    </source>
</evidence>
<dbReference type="GO" id="GO:0046872">
    <property type="term" value="F:metal ion binding"/>
    <property type="evidence" value="ECO:0007669"/>
    <property type="project" value="UniProtKB-KW"/>
</dbReference>
<evidence type="ECO:0000259" key="8">
    <source>
        <dbReference type="Pfam" id="PF01850"/>
    </source>
</evidence>
<protein>
    <submittedName>
        <fullName evidence="9">MvpA, tRNA</fullName>
    </submittedName>
</protein>
<feature type="domain" description="PIN" evidence="8">
    <location>
        <begin position="13"/>
        <end position="116"/>
    </location>
</feature>
<keyword evidence="6" id="KW-0460">Magnesium</keyword>
<evidence type="ECO:0000256" key="2">
    <source>
        <dbReference type="ARBA" id="ARBA00022649"/>
    </source>
</evidence>
<dbReference type="Gene3D" id="3.40.50.1010">
    <property type="entry name" value="5'-nuclease"/>
    <property type="match status" value="1"/>
</dbReference>
<organism evidence="9 10">
    <name type="scientific">Nostoc flagelliforme CCNUN1</name>
    <dbReference type="NCBI Taxonomy" id="2038116"/>
    <lineage>
        <taxon>Bacteria</taxon>
        <taxon>Bacillati</taxon>
        <taxon>Cyanobacteriota</taxon>
        <taxon>Cyanophyceae</taxon>
        <taxon>Nostocales</taxon>
        <taxon>Nostocaceae</taxon>
        <taxon>Nostoc</taxon>
    </lineage>
</organism>
<dbReference type="Pfam" id="PF01850">
    <property type="entry name" value="PIN"/>
    <property type="match status" value="1"/>
</dbReference>
<dbReference type="AlphaFoldDB" id="A0A2K8T2R4"/>
<name>A0A2K8T2R4_9NOSO</name>
<dbReference type="EMBL" id="CP024785">
    <property type="protein sequence ID" value="AUB41900.1"/>
    <property type="molecule type" value="Genomic_DNA"/>
</dbReference>